<evidence type="ECO:0000313" key="2">
    <source>
        <dbReference type="EMBL" id="ACT60012.1"/>
    </source>
</evidence>
<dbReference type="KEGG" id="hba:Hbal_2332"/>
<proteinExistence type="predicted"/>
<dbReference type="NCBIfam" id="NF009435">
    <property type="entry name" value="PRK12794.1"/>
    <property type="match status" value="1"/>
</dbReference>
<dbReference type="EMBL" id="CP001678">
    <property type="protein sequence ID" value="ACT60012.1"/>
    <property type="molecule type" value="Genomic_DNA"/>
</dbReference>
<dbReference type="GO" id="GO:0044781">
    <property type="term" value="P:bacterial-type flagellum organization"/>
    <property type="evidence" value="ECO:0007669"/>
    <property type="project" value="InterPro"/>
</dbReference>
<dbReference type="Proteomes" id="UP000002745">
    <property type="component" value="Chromosome"/>
</dbReference>
<name>C6XMU8_HIRBI</name>
<dbReference type="AlphaFoldDB" id="C6XMU8"/>
<dbReference type="InterPro" id="IPR010845">
    <property type="entry name" value="FlaF"/>
</dbReference>
<keyword evidence="2" id="KW-0282">Flagellum</keyword>
<protein>
    <submittedName>
        <fullName evidence="2">Flagellar FlaF family protein</fullName>
    </submittedName>
</protein>
<dbReference type="HOGENOM" id="CLU_141460_1_0_5"/>
<gene>
    <name evidence="2" type="ordered locus">Hbal_2332</name>
</gene>
<dbReference type="RefSeq" id="WP_015828162.1">
    <property type="nucleotide sequence ID" value="NC_012982.1"/>
</dbReference>
<dbReference type="STRING" id="582402.Hbal_2332"/>
<evidence type="ECO:0000256" key="1">
    <source>
        <dbReference type="SAM" id="MobiDB-lite"/>
    </source>
</evidence>
<accession>C6XMU8</accession>
<sequence length="134" mass="14664">MSIQAYQKTANRTADPRDVEFRLFAEVTRDLMEATKAEKHEISKVVKSLDKNRQVWNAMAMDCAQPGNALPDDLRAGIISLSLFVNRHTSEASRNRSEIETLIDINRNIMQGLATAKGQGTPDDGSSDGSTAAA</sequence>
<dbReference type="Pfam" id="PF07309">
    <property type="entry name" value="FlaF"/>
    <property type="match status" value="1"/>
</dbReference>
<evidence type="ECO:0000313" key="3">
    <source>
        <dbReference type="Proteomes" id="UP000002745"/>
    </source>
</evidence>
<reference evidence="3" key="1">
    <citation type="journal article" date="2011" name="J. Bacteriol.">
        <title>Genome sequences of eight morphologically diverse alphaproteobacteria.</title>
        <authorList>
            <consortium name="US DOE Joint Genome Institute"/>
            <person name="Brown P.J."/>
            <person name="Kysela D.T."/>
            <person name="Buechlein A."/>
            <person name="Hemmerich C."/>
            <person name="Brun Y.V."/>
        </authorList>
    </citation>
    <scope>NUCLEOTIDE SEQUENCE [LARGE SCALE GENOMIC DNA]</scope>
    <source>
        <strain evidence="3">ATCC 49814 / DSM 5838 / IFAM 1418</strain>
    </source>
</reference>
<dbReference type="eggNOG" id="COG5442">
    <property type="taxonomic scope" value="Bacteria"/>
</dbReference>
<keyword evidence="2" id="KW-0966">Cell projection</keyword>
<dbReference type="OrthoDB" id="9808944at2"/>
<organism evidence="2 3">
    <name type="scientific">Hirschia baltica (strain ATCC 49814 / DSM 5838 / IFAM 1418)</name>
    <dbReference type="NCBI Taxonomy" id="582402"/>
    <lineage>
        <taxon>Bacteria</taxon>
        <taxon>Pseudomonadati</taxon>
        <taxon>Pseudomonadota</taxon>
        <taxon>Alphaproteobacteria</taxon>
        <taxon>Hyphomonadales</taxon>
        <taxon>Hyphomonadaceae</taxon>
        <taxon>Hirschia</taxon>
    </lineage>
</organism>
<feature type="region of interest" description="Disordered" evidence="1">
    <location>
        <begin position="114"/>
        <end position="134"/>
    </location>
</feature>
<keyword evidence="2" id="KW-0969">Cilium</keyword>
<keyword evidence="3" id="KW-1185">Reference proteome</keyword>